<dbReference type="Pfam" id="PF25573">
    <property type="entry name" value="TPR_PSMD3_N"/>
    <property type="match status" value="1"/>
</dbReference>
<organism evidence="5 6">
    <name type="scientific">Pyrrhoderma noxium</name>
    <dbReference type="NCBI Taxonomy" id="2282107"/>
    <lineage>
        <taxon>Eukaryota</taxon>
        <taxon>Fungi</taxon>
        <taxon>Dikarya</taxon>
        <taxon>Basidiomycota</taxon>
        <taxon>Agaricomycotina</taxon>
        <taxon>Agaricomycetes</taxon>
        <taxon>Hymenochaetales</taxon>
        <taxon>Hymenochaetaceae</taxon>
        <taxon>Pyrrhoderma</taxon>
    </lineage>
</organism>
<dbReference type="InterPro" id="IPR011990">
    <property type="entry name" value="TPR-like_helical_dom_sf"/>
</dbReference>
<dbReference type="Proteomes" id="UP000217199">
    <property type="component" value="Unassembled WGS sequence"/>
</dbReference>
<dbReference type="Gene3D" id="1.25.40.570">
    <property type="match status" value="1"/>
</dbReference>
<feature type="compositionally biased region" description="Basic and acidic residues" evidence="3">
    <location>
        <begin position="484"/>
        <end position="493"/>
    </location>
</feature>
<dbReference type="InterPro" id="IPR050756">
    <property type="entry name" value="CSN3"/>
</dbReference>
<protein>
    <submittedName>
        <fullName evidence="5">Diphenol oxidase-A2</fullName>
    </submittedName>
</protein>
<dbReference type="Pfam" id="PF08375">
    <property type="entry name" value="Rpn3_C"/>
    <property type="match status" value="1"/>
</dbReference>
<feature type="compositionally biased region" description="Basic and acidic residues" evidence="3">
    <location>
        <begin position="1"/>
        <end position="29"/>
    </location>
</feature>
<dbReference type="InterPro" id="IPR000717">
    <property type="entry name" value="PCI_dom"/>
</dbReference>
<dbReference type="STRING" id="2282107.A0A286U748"/>
<dbReference type="SUPFAM" id="SSF46785">
    <property type="entry name" value="Winged helix' DNA-binding domain"/>
    <property type="match status" value="1"/>
</dbReference>
<dbReference type="PANTHER" id="PTHR10758">
    <property type="entry name" value="26S PROTEASOME NON-ATPASE REGULATORY SUBUNIT 3/COP9 SIGNALOSOME COMPLEX SUBUNIT 3"/>
    <property type="match status" value="1"/>
</dbReference>
<feature type="region of interest" description="Disordered" evidence="3">
    <location>
        <begin position="484"/>
        <end position="511"/>
    </location>
</feature>
<evidence type="ECO:0000313" key="5">
    <source>
        <dbReference type="EMBL" id="PAV15403.1"/>
    </source>
</evidence>
<evidence type="ECO:0000256" key="2">
    <source>
        <dbReference type="ARBA" id="ARBA00022942"/>
    </source>
</evidence>
<name>A0A286U748_9AGAM</name>
<evidence type="ECO:0000259" key="4">
    <source>
        <dbReference type="PROSITE" id="PS50250"/>
    </source>
</evidence>
<dbReference type="OrthoDB" id="1713558at2759"/>
<dbReference type="GO" id="GO:0008541">
    <property type="term" value="C:proteasome regulatory particle, lid subcomplex"/>
    <property type="evidence" value="ECO:0007669"/>
    <property type="project" value="TreeGrafter"/>
</dbReference>
<gene>
    <name evidence="5" type="ORF">PNOK_0916600</name>
</gene>
<evidence type="ECO:0000313" key="6">
    <source>
        <dbReference type="Proteomes" id="UP000217199"/>
    </source>
</evidence>
<dbReference type="EMBL" id="NBII01000010">
    <property type="protein sequence ID" value="PAV15403.1"/>
    <property type="molecule type" value="Genomic_DNA"/>
</dbReference>
<dbReference type="PROSITE" id="PS50250">
    <property type="entry name" value="PCI"/>
    <property type="match status" value="1"/>
</dbReference>
<feature type="compositionally biased region" description="Acidic residues" evidence="3">
    <location>
        <begin position="501"/>
        <end position="511"/>
    </location>
</feature>
<dbReference type="GO" id="GO:0042176">
    <property type="term" value="P:regulation of protein catabolic process"/>
    <property type="evidence" value="ECO:0007669"/>
    <property type="project" value="InterPro"/>
</dbReference>
<dbReference type="InParanoid" id="A0A286U748"/>
<dbReference type="GO" id="GO:0030234">
    <property type="term" value="F:enzyme regulator activity"/>
    <property type="evidence" value="ECO:0007669"/>
    <property type="project" value="InterPro"/>
</dbReference>
<dbReference type="GO" id="GO:0006511">
    <property type="term" value="P:ubiquitin-dependent protein catabolic process"/>
    <property type="evidence" value="ECO:0007669"/>
    <property type="project" value="TreeGrafter"/>
</dbReference>
<keyword evidence="2" id="KW-0647">Proteasome</keyword>
<proteinExistence type="inferred from homology"/>
<evidence type="ECO:0000256" key="3">
    <source>
        <dbReference type="SAM" id="MobiDB-lite"/>
    </source>
</evidence>
<dbReference type="InterPro" id="IPR057985">
    <property type="entry name" value="TPR_PSMD3_N"/>
</dbReference>
<feature type="domain" description="PCI" evidence="4">
    <location>
        <begin position="261"/>
        <end position="441"/>
    </location>
</feature>
<dbReference type="SMART" id="SM00753">
    <property type="entry name" value="PAM"/>
    <property type="match status" value="1"/>
</dbReference>
<dbReference type="InterPro" id="IPR013586">
    <property type="entry name" value="PSMD3_C"/>
</dbReference>
<dbReference type="AlphaFoldDB" id="A0A286U748"/>
<accession>A0A286U748</accession>
<dbReference type="Pfam" id="PF01399">
    <property type="entry name" value="PCI"/>
    <property type="match status" value="1"/>
</dbReference>
<dbReference type="SMART" id="SM00088">
    <property type="entry name" value="PINT"/>
    <property type="match status" value="1"/>
</dbReference>
<dbReference type="Gene3D" id="1.25.40.10">
    <property type="entry name" value="Tetratricopeptide repeat domain"/>
    <property type="match status" value="1"/>
</dbReference>
<comment type="similarity">
    <text evidence="1">Belongs to the proteasome subunit S3 family.</text>
</comment>
<evidence type="ECO:0000256" key="1">
    <source>
        <dbReference type="ARBA" id="ARBA00007912"/>
    </source>
</evidence>
<sequence>MATADVEMKPLDGKTDDSKKEEEKKDEKPPLTPAQEIKANVILIERAVSLLEPRFTHRVLRGLTSLRRRINPQILRETVEEIYSNDSTEKKELIAWLPNTSAPPPSAAESSMDIDTISPISSPQKTSAFPSSPLPESEVYLRLLILHDIISSSSPKKTAFNLAHQTIEKIQRWNRRSMDPLAARIYFALGRAYELAGELEVIRPLLLTAQKTASLRHDDECQAVLLNLLLRNYLHYNLYDQADKLVAKSSFPESAGNPQLARYQYYLGRIKAIQLNYSDAHIHLQQAIRRAPPAKTAPGFYQAVHKFFVVVELLMGDIPERSIFRHPVLQGALAGYFEIVRAVRTGSLAQFQEALKEYQAQFTADKTYMLIVRLRQTVIKTGVRRLSLSYSRISLRDICVALHLDSEEDAEYVVGKAIRDGVISGRIVHEKGWLECGSSQTGYGPDVAEAYQRRIGFCLQLHNESVKAMRYPLNAHRKELAAAEGAREREKELAMGIQDRDLDDDDPLGDF</sequence>
<dbReference type="InterPro" id="IPR036390">
    <property type="entry name" value="WH_DNA-bd_sf"/>
</dbReference>
<dbReference type="PANTHER" id="PTHR10758:SF2">
    <property type="entry name" value="26S PROTEASOME NON-ATPASE REGULATORY SUBUNIT 3"/>
    <property type="match status" value="1"/>
</dbReference>
<dbReference type="FunCoup" id="A0A286U748">
    <property type="interactions" value="526"/>
</dbReference>
<comment type="caution">
    <text evidence="5">The sequence shown here is derived from an EMBL/GenBank/DDBJ whole genome shotgun (WGS) entry which is preliminary data.</text>
</comment>
<reference evidence="5 6" key="1">
    <citation type="journal article" date="2017" name="Mol. Ecol.">
        <title>Comparative and population genomic landscape of Phellinus noxius: A hypervariable fungus causing root rot in trees.</title>
        <authorList>
            <person name="Chung C.L."/>
            <person name="Lee T.J."/>
            <person name="Akiba M."/>
            <person name="Lee H.H."/>
            <person name="Kuo T.H."/>
            <person name="Liu D."/>
            <person name="Ke H.M."/>
            <person name="Yokoi T."/>
            <person name="Roa M.B."/>
            <person name="Lu M.J."/>
            <person name="Chang Y.Y."/>
            <person name="Ann P.J."/>
            <person name="Tsai J.N."/>
            <person name="Chen C.Y."/>
            <person name="Tzean S.S."/>
            <person name="Ota Y."/>
            <person name="Hattori T."/>
            <person name="Sahashi N."/>
            <person name="Liou R.F."/>
            <person name="Kikuchi T."/>
            <person name="Tsai I.J."/>
        </authorList>
    </citation>
    <scope>NUCLEOTIDE SEQUENCE [LARGE SCALE GENOMIC DNA]</scope>
    <source>
        <strain evidence="5 6">FFPRI411160</strain>
    </source>
</reference>
<feature type="region of interest" description="Disordered" evidence="3">
    <location>
        <begin position="1"/>
        <end position="33"/>
    </location>
</feature>
<keyword evidence="6" id="KW-1185">Reference proteome</keyword>